<evidence type="ECO:0000256" key="4">
    <source>
        <dbReference type="SAM" id="Phobius"/>
    </source>
</evidence>
<dbReference type="GO" id="GO:0016020">
    <property type="term" value="C:membrane"/>
    <property type="evidence" value="ECO:0007669"/>
    <property type="project" value="UniProtKB-SubCell"/>
</dbReference>
<comment type="subcellular location">
    <subcellularLocation>
        <location evidence="1">Membrane</location>
        <topology evidence="1">Single-pass membrane protein</topology>
    </subcellularLocation>
</comment>
<name>A0ABD3NDX2_9STRA</name>
<dbReference type="InterPro" id="IPR029044">
    <property type="entry name" value="Nucleotide-diphossugar_trans"/>
</dbReference>
<keyword evidence="3 4" id="KW-1133">Transmembrane helix</keyword>
<dbReference type="SUPFAM" id="SSF53448">
    <property type="entry name" value="Nucleotide-diphospho-sugar transferases"/>
    <property type="match status" value="1"/>
</dbReference>
<dbReference type="Proteomes" id="UP001516023">
    <property type="component" value="Unassembled WGS sequence"/>
</dbReference>
<evidence type="ECO:0000313" key="5">
    <source>
        <dbReference type="EMBL" id="KAL3774198.1"/>
    </source>
</evidence>
<evidence type="ECO:0000256" key="2">
    <source>
        <dbReference type="ARBA" id="ARBA00022692"/>
    </source>
</evidence>
<dbReference type="EMBL" id="JABMIG020000611">
    <property type="protein sequence ID" value="KAL3774198.1"/>
    <property type="molecule type" value="Genomic_DNA"/>
</dbReference>
<reference evidence="5 6" key="1">
    <citation type="journal article" date="2020" name="G3 (Bethesda)">
        <title>Improved Reference Genome for Cyclotella cryptica CCMP332, a Model for Cell Wall Morphogenesis, Salinity Adaptation, and Lipid Production in Diatoms (Bacillariophyta).</title>
        <authorList>
            <person name="Roberts W.R."/>
            <person name="Downey K.M."/>
            <person name="Ruck E.C."/>
            <person name="Traller J.C."/>
            <person name="Alverson A.J."/>
        </authorList>
    </citation>
    <scope>NUCLEOTIDE SEQUENCE [LARGE SCALE GENOMIC DNA]</scope>
    <source>
        <strain evidence="5 6">CCMP332</strain>
    </source>
</reference>
<evidence type="ECO:0000256" key="3">
    <source>
        <dbReference type="ARBA" id="ARBA00022989"/>
    </source>
</evidence>
<accession>A0ABD3NDX2</accession>
<evidence type="ECO:0000313" key="6">
    <source>
        <dbReference type="Proteomes" id="UP001516023"/>
    </source>
</evidence>
<dbReference type="PANTHER" id="PTHR21461:SF69">
    <property type="entry name" value="GLYCOSYLTRANSFERASE FAMILY 92 PROTEIN"/>
    <property type="match status" value="1"/>
</dbReference>
<feature type="transmembrane region" description="Helical" evidence="4">
    <location>
        <begin position="63"/>
        <end position="82"/>
    </location>
</feature>
<dbReference type="Pfam" id="PF13704">
    <property type="entry name" value="Glyco_tranf_2_4"/>
    <property type="match status" value="1"/>
</dbReference>
<keyword evidence="6" id="KW-1185">Reference proteome</keyword>
<organism evidence="5 6">
    <name type="scientific">Cyclotella cryptica</name>
    <dbReference type="NCBI Taxonomy" id="29204"/>
    <lineage>
        <taxon>Eukaryota</taxon>
        <taxon>Sar</taxon>
        <taxon>Stramenopiles</taxon>
        <taxon>Ochrophyta</taxon>
        <taxon>Bacillariophyta</taxon>
        <taxon>Coscinodiscophyceae</taxon>
        <taxon>Thalassiosirophycidae</taxon>
        <taxon>Stephanodiscales</taxon>
        <taxon>Stephanodiscaceae</taxon>
        <taxon>Cyclotella</taxon>
    </lineage>
</organism>
<comment type="caution">
    <text evidence="5">The sequence shown here is derived from an EMBL/GenBank/DDBJ whole genome shotgun (WGS) entry which is preliminary data.</text>
</comment>
<gene>
    <name evidence="5" type="ORF">HJC23_013375</name>
</gene>
<proteinExistence type="predicted"/>
<keyword evidence="4" id="KW-0472">Membrane</keyword>
<keyword evidence="2 4" id="KW-0812">Transmembrane</keyword>
<dbReference type="AlphaFoldDB" id="A0ABD3NDX2"/>
<protein>
    <recommendedName>
        <fullName evidence="7">Glycosyltransferase family 92 protein</fullName>
    </recommendedName>
</protein>
<evidence type="ECO:0000256" key="1">
    <source>
        <dbReference type="ARBA" id="ARBA00004167"/>
    </source>
</evidence>
<evidence type="ECO:0008006" key="7">
    <source>
        <dbReference type="Google" id="ProtNLM"/>
    </source>
</evidence>
<dbReference type="PANTHER" id="PTHR21461">
    <property type="entry name" value="GLYCOSYLTRANSFERASE FAMILY 92 PROTEIN"/>
    <property type="match status" value="1"/>
</dbReference>
<sequence>MTPQLITNRAGCLMVIRRMIRKYVPHDVHSQRREIGTAVIKAAIGFLFGLWKKLRSFRRQRYLVLGVLASACLCIRNFLYLFKFAPHAQSKCAILLYGTPRSFDSIVLPTLIEHVIKPNSRSQCDYFVHINLQEFDEAPSHPGRSGYIYANDTYLLEQAVIDIANAFHGSFAPIVKFVTSTKDESFERHRDLFLKMHVLKDKSGRWLYFPEIIHLWDGLQLVWNLMKTTQHENDVTYDYVAALRTDAAYLTPIKISDKLAGKWRQSLIISGSPTASIRDGFSQGISGEIYIAYGSYDAVQIWATERFAHFDEFLNRLTHKKMKSIMSERSFITATLVPRLKRRWISVEVDSIACALDVQPDESISLFGCGDPTTAKLALEKIIDRPCVPSYGVDKLSGSNQLLRCSWKQEKVVSQISSTKIKKDTAAICIIVSNEEYYLDEWLDYHLGLGFAHIYIYDNTDSFDLGHGWLDRRPRLDSKVTVHFYPGQDKQGSAYQHCGQNYLLGRHRWVGFFDADEYLVLKKHSTITSFLTEYCETGAISISWQLHSWNGRLQYSPEPVTKRFQGMHSVDQHVKTISNVDAVNWTVTHHPHYAFLKAGFQQVDTNGDEISPQWQNLRFPSDVALFFHHHCKSHKEYIGKRMRGRATMSGEALVKSRNELVEKAKNKVGFHNTTRIDSLAWEKLKSISPKYSLYDSPNLHSGQSGSVASSAMSNAICTVVFDDEAYVDEWVDYHFAVGFSKIYVVDVSDDFWMRQWGEEKSQTVPVEVIHFPGSKRDPSSKAAAFSQCIKLHQSNHDAMAFLDVNDFVIMPDGAGMASWNHHVQTSSYCAFPIQRILFGNAGQEVYDPLPVTKRFMFRVEETISSQSITIVKTKDNVPTGALDQLQNDLSKYLRSFQWKSKVCPGNPFFPRNIVVYHYLRSLKECKRDKADTKLCVLSGSVEDQFAWATLQKLLPRYSNFNGFL</sequence>